<dbReference type="OrthoDB" id="2851338at2759"/>
<dbReference type="InterPro" id="IPR011008">
    <property type="entry name" value="Dimeric_a/b-barrel"/>
</dbReference>
<dbReference type="AlphaFoldDB" id="A0A067T1S7"/>
<dbReference type="EMBL" id="KL142379">
    <property type="protein sequence ID" value="KDR76287.1"/>
    <property type="molecule type" value="Genomic_DNA"/>
</dbReference>
<dbReference type="STRING" id="685588.A0A067T1S7"/>
<proteinExistence type="predicted"/>
<dbReference type="SUPFAM" id="SSF54909">
    <property type="entry name" value="Dimeric alpha+beta barrel"/>
    <property type="match status" value="1"/>
</dbReference>
<gene>
    <name evidence="1" type="ORF">GALMADRAFT_473457</name>
</gene>
<accession>A0A067T1S7</accession>
<dbReference type="Proteomes" id="UP000027222">
    <property type="component" value="Unassembled WGS sequence"/>
</dbReference>
<evidence type="ECO:0000313" key="2">
    <source>
        <dbReference type="Proteomes" id="UP000027222"/>
    </source>
</evidence>
<dbReference type="HOGENOM" id="CLU_1138062_0_0_1"/>
<sequence>MAPKQTSPALLVFTQHLNEPNPSFSARAREWSSVVLNKLDNGALGSHGVADRSASLYTSNEHRLLTYSLTENQELSLIEEKLKDIDFGKSTTWRLYEPLSAAIETPASKPGSIVVLNEMTPAPEFEDDFNAWYADEHIPLLSCVPGWIYSRRYRFVGRSRDAEHGSGAPPPQYLAIHVWDNDLVFNTPPYKFAVSTPWRMRVVGNVVARERLVIEFVEDVLDEVAKNQPNRFQENERHNSLDFS</sequence>
<name>A0A067T1S7_GALM3</name>
<evidence type="ECO:0000313" key="1">
    <source>
        <dbReference type="EMBL" id="KDR76287.1"/>
    </source>
</evidence>
<reference evidence="2" key="1">
    <citation type="journal article" date="2014" name="Proc. Natl. Acad. Sci. U.S.A.">
        <title>Extensive sampling of basidiomycete genomes demonstrates inadequacy of the white-rot/brown-rot paradigm for wood decay fungi.</title>
        <authorList>
            <person name="Riley R."/>
            <person name="Salamov A.A."/>
            <person name="Brown D.W."/>
            <person name="Nagy L.G."/>
            <person name="Floudas D."/>
            <person name="Held B.W."/>
            <person name="Levasseur A."/>
            <person name="Lombard V."/>
            <person name="Morin E."/>
            <person name="Otillar R."/>
            <person name="Lindquist E.A."/>
            <person name="Sun H."/>
            <person name="LaButti K.M."/>
            <person name="Schmutz J."/>
            <person name="Jabbour D."/>
            <person name="Luo H."/>
            <person name="Baker S.E."/>
            <person name="Pisabarro A.G."/>
            <person name="Walton J.D."/>
            <person name="Blanchette R.A."/>
            <person name="Henrissat B."/>
            <person name="Martin F."/>
            <person name="Cullen D."/>
            <person name="Hibbett D.S."/>
            <person name="Grigoriev I.V."/>
        </authorList>
    </citation>
    <scope>NUCLEOTIDE SEQUENCE [LARGE SCALE GENOMIC DNA]</scope>
    <source>
        <strain evidence="2">CBS 339.88</strain>
    </source>
</reference>
<protein>
    <recommendedName>
        <fullName evidence="3">EthD domain-containing protein</fullName>
    </recommendedName>
</protein>
<keyword evidence="2" id="KW-1185">Reference proteome</keyword>
<organism evidence="1 2">
    <name type="scientific">Galerina marginata (strain CBS 339.88)</name>
    <dbReference type="NCBI Taxonomy" id="685588"/>
    <lineage>
        <taxon>Eukaryota</taxon>
        <taxon>Fungi</taxon>
        <taxon>Dikarya</taxon>
        <taxon>Basidiomycota</taxon>
        <taxon>Agaricomycotina</taxon>
        <taxon>Agaricomycetes</taxon>
        <taxon>Agaricomycetidae</taxon>
        <taxon>Agaricales</taxon>
        <taxon>Agaricineae</taxon>
        <taxon>Strophariaceae</taxon>
        <taxon>Galerina</taxon>
    </lineage>
</organism>
<evidence type="ECO:0008006" key="3">
    <source>
        <dbReference type="Google" id="ProtNLM"/>
    </source>
</evidence>